<evidence type="ECO:0000256" key="4">
    <source>
        <dbReference type="ARBA" id="ARBA00022840"/>
    </source>
</evidence>
<dbReference type="InterPro" id="IPR002586">
    <property type="entry name" value="CobQ/CobB/MinD/ParA_Nub-bd_dom"/>
</dbReference>
<gene>
    <name evidence="7" type="primary">cbiA</name>
    <name evidence="10" type="ORF">KVH43_09720</name>
</gene>
<organism evidence="10 11">
    <name type="scientific">Crassaminicella indica</name>
    <dbReference type="NCBI Taxonomy" id="2855394"/>
    <lineage>
        <taxon>Bacteria</taxon>
        <taxon>Bacillati</taxon>
        <taxon>Bacillota</taxon>
        <taxon>Clostridia</taxon>
        <taxon>Eubacteriales</taxon>
        <taxon>Clostridiaceae</taxon>
        <taxon>Crassaminicella</taxon>
    </lineage>
</organism>
<evidence type="ECO:0000259" key="8">
    <source>
        <dbReference type="Pfam" id="PF01656"/>
    </source>
</evidence>
<dbReference type="Pfam" id="PF07685">
    <property type="entry name" value="GATase_3"/>
    <property type="match status" value="1"/>
</dbReference>
<comment type="miscellaneous">
    <text evidence="7">The a and c carboxylates of cobyrinate are activated for nucleophilic attack via formation of a phosphorylated intermediate by ATP. CbiA catalyzes first the amidation of the c-carboxylate, and then that of the a-carboxylate.</text>
</comment>
<feature type="site" description="Increases nucleophilicity of active site Cys" evidence="7">
    <location>
        <position position="435"/>
    </location>
</feature>
<evidence type="ECO:0000256" key="5">
    <source>
        <dbReference type="ARBA" id="ARBA00022842"/>
    </source>
</evidence>
<keyword evidence="7" id="KW-0169">Cobalamin biosynthesis</keyword>
<name>A0ABX8REG2_9CLOT</name>
<dbReference type="NCBIfam" id="TIGR00379">
    <property type="entry name" value="cobB"/>
    <property type="match status" value="1"/>
</dbReference>
<comment type="domain">
    <text evidence="7">Comprises of two domains. The C-terminal domain contains the binding site for glutamine and catalyzes the hydrolysis of this substrate to glutamate and ammonia. The N-terminal domain is anticipated to bind ATP and cobyrinate and catalyzes the ultimate synthesis of the diamide product. The ammonia produced via the glutaminase domain is probably translocated to the adjacent domain via a molecular tunnel, where it reacts with an activated intermediate.</text>
</comment>
<dbReference type="PANTHER" id="PTHR43873">
    <property type="entry name" value="COBYRINATE A,C-DIAMIDE SYNTHASE"/>
    <property type="match status" value="1"/>
</dbReference>
<evidence type="ECO:0000313" key="11">
    <source>
        <dbReference type="Proteomes" id="UP000886818"/>
    </source>
</evidence>
<keyword evidence="2 7" id="KW-0436">Ligase</keyword>
<evidence type="ECO:0000256" key="3">
    <source>
        <dbReference type="ARBA" id="ARBA00022741"/>
    </source>
</evidence>
<evidence type="ECO:0000256" key="1">
    <source>
        <dbReference type="ARBA" id="ARBA00001946"/>
    </source>
</evidence>
<feature type="active site" description="Nucleophile" evidence="7">
    <location>
        <position position="329"/>
    </location>
</feature>
<accession>A0ABX8REG2</accession>
<keyword evidence="11" id="KW-1185">Reference proteome</keyword>
<evidence type="ECO:0000259" key="9">
    <source>
        <dbReference type="Pfam" id="PF07685"/>
    </source>
</evidence>
<dbReference type="Proteomes" id="UP000886818">
    <property type="component" value="Chromosome"/>
</dbReference>
<dbReference type="InterPro" id="IPR011698">
    <property type="entry name" value="GATase_3"/>
</dbReference>
<proteinExistence type="inferred from homology"/>
<dbReference type="CDD" id="cd05388">
    <property type="entry name" value="CobB_N"/>
    <property type="match status" value="1"/>
</dbReference>
<evidence type="ECO:0000313" key="10">
    <source>
        <dbReference type="EMBL" id="QXM07452.1"/>
    </source>
</evidence>
<dbReference type="InterPro" id="IPR004484">
    <property type="entry name" value="CbiA/CobB_synth"/>
</dbReference>
<keyword evidence="6 7" id="KW-0315">Glutamine amidotransferase</keyword>
<evidence type="ECO:0000256" key="7">
    <source>
        <dbReference type="HAMAP-Rule" id="MF_00027"/>
    </source>
</evidence>
<dbReference type="PROSITE" id="PS51274">
    <property type="entry name" value="GATASE_COBBQ"/>
    <property type="match status" value="1"/>
</dbReference>
<feature type="domain" description="CobQ/CobB/MinD/ParA nucleotide binding" evidence="8">
    <location>
        <begin position="5"/>
        <end position="190"/>
    </location>
</feature>
<comment type="pathway">
    <text evidence="7">Cofactor biosynthesis; adenosylcobalamin biosynthesis; cob(II)yrinate a,c-diamide from sirohydrochlorin (anaerobic route): step 10/10.</text>
</comment>
<dbReference type="Pfam" id="PF01656">
    <property type="entry name" value="CbiA"/>
    <property type="match status" value="1"/>
</dbReference>
<comment type="function">
    <text evidence="7">Catalyzes the ATP-dependent amidation of the two carboxylate groups at positions a and c of cobyrinate, using either L-glutamine or ammonia as the nitrogen source.</text>
</comment>
<dbReference type="EMBL" id="CP078093">
    <property type="protein sequence ID" value="QXM07452.1"/>
    <property type="molecule type" value="Genomic_DNA"/>
</dbReference>
<evidence type="ECO:0000256" key="2">
    <source>
        <dbReference type="ARBA" id="ARBA00022598"/>
    </source>
</evidence>
<dbReference type="HAMAP" id="MF_00027">
    <property type="entry name" value="CobB_CbiA"/>
    <property type="match status" value="1"/>
</dbReference>
<sequence>MPRFVIAGTQSGVGKTTISTGIMAALKKRGIKVQPFKVGPDYIDPAFHTFVTANKSRNLDSWMLDKNSIIKLFAKNAMNKDISVIEGVMGLYDGYGVKKDEGSTAHVSKILNAPVILIINGKGMSSSAAAQVLGYKLYDEGVNIKGVIINNISGEVHYDLLKESIERDTKIKCIGFLKPNKNIELKSRHLGLVPSVEVENLKRKIDEIAKMVEETIDLDALLAIAGTAEEISYKPEKYKRIVGNVNIGVPLDKAFNFYYEDNLDLLKALGANIVYFSPLKDEELPKNLHGLYIGGGFPEIFAKDLEENISMRNSIKKAIEKGLPTYAECGGLMYLSKGITTLENREYEMVGIFNTKASMTKRLQRFGYVYVNIDKSCAIAEKKYSVKAHEFHRSTVDDIKEDEYVYTVNKIRNGEIVKTWKCGFKKYNALGAYAHIHFYSNMSIANDFIKNCISFKNRSCEEYEK</sequence>
<protein>
    <recommendedName>
        <fullName evidence="7">Cobyrinate a,c-diamide synthase</fullName>
        <ecNumber evidence="7">6.3.5.11</ecNumber>
    </recommendedName>
    <alternativeName>
        <fullName evidence="7">Cobyrinic acid a,c-diamide synthetase</fullName>
    </alternativeName>
</protein>
<reference evidence="10" key="1">
    <citation type="submission" date="2021-07" db="EMBL/GenBank/DDBJ databases">
        <title>Complete genome sequence of Crassaminicella sp. 143-21, isolated from a deep-sea hydrothermal vent.</title>
        <authorList>
            <person name="Li X."/>
        </authorList>
    </citation>
    <scope>NUCLEOTIDE SEQUENCE</scope>
    <source>
        <strain evidence="10">143-21</strain>
    </source>
</reference>
<feature type="domain" description="CobB/CobQ-like glutamine amidotransferase" evidence="9">
    <location>
        <begin position="246"/>
        <end position="440"/>
    </location>
</feature>
<evidence type="ECO:0000256" key="6">
    <source>
        <dbReference type="ARBA" id="ARBA00022962"/>
    </source>
</evidence>
<dbReference type="CDD" id="cd03130">
    <property type="entry name" value="GATase1_CobB"/>
    <property type="match status" value="1"/>
</dbReference>
<comment type="catalytic activity">
    <reaction evidence="7">
        <text>cob(II)yrinate + 2 L-glutamine + 2 ATP + 2 H2O = cob(II)yrinate a,c diamide + 2 L-glutamate + 2 ADP + 2 phosphate + 2 H(+)</text>
        <dbReference type="Rhea" id="RHEA:26289"/>
        <dbReference type="ChEBI" id="CHEBI:15377"/>
        <dbReference type="ChEBI" id="CHEBI:15378"/>
        <dbReference type="ChEBI" id="CHEBI:29985"/>
        <dbReference type="ChEBI" id="CHEBI:30616"/>
        <dbReference type="ChEBI" id="CHEBI:43474"/>
        <dbReference type="ChEBI" id="CHEBI:58359"/>
        <dbReference type="ChEBI" id="CHEBI:58537"/>
        <dbReference type="ChEBI" id="CHEBI:58894"/>
        <dbReference type="ChEBI" id="CHEBI:456216"/>
        <dbReference type="EC" id="6.3.5.11"/>
    </reaction>
</comment>
<keyword evidence="5 7" id="KW-0460">Magnesium</keyword>
<comment type="cofactor">
    <cofactor evidence="1 7">
        <name>Mg(2+)</name>
        <dbReference type="ChEBI" id="CHEBI:18420"/>
    </cofactor>
</comment>
<dbReference type="NCBIfam" id="NF002204">
    <property type="entry name" value="PRK01077.1"/>
    <property type="match status" value="1"/>
</dbReference>
<dbReference type="PANTHER" id="PTHR43873:SF1">
    <property type="entry name" value="COBYRINATE A,C-DIAMIDE SYNTHASE"/>
    <property type="match status" value="1"/>
</dbReference>
<keyword evidence="3 7" id="KW-0547">Nucleotide-binding</keyword>
<dbReference type="EC" id="6.3.5.11" evidence="7"/>
<keyword evidence="4 7" id="KW-0067">ATP-binding</keyword>
<comment type="similarity">
    <text evidence="7">Belongs to the CobB/CbiA family.</text>
</comment>